<evidence type="ECO:0000313" key="1">
    <source>
        <dbReference type="EMBL" id="QDW66942.1"/>
    </source>
</evidence>
<dbReference type="Pfam" id="PF04338">
    <property type="entry name" value="DUF481"/>
    <property type="match status" value="1"/>
</dbReference>
<dbReference type="OrthoDB" id="6057796at2"/>
<evidence type="ECO:0000313" key="2">
    <source>
        <dbReference type="Proteomes" id="UP000316584"/>
    </source>
</evidence>
<dbReference type="AlphaFoldDB" id="A0A518N4U9"/>
<dbReference type="Proteomes" id="UP000316584">
    <property type="component" value="Chromosome"/>
</dbReference>
<dbReference type="RefSeq" id="WP_144892156.1">
    <property type="nucleotide sequence ID" value="NZ_CP042218.1"/>
</dbReference>
<gene>
    <name evidence="1" type="ORF">FPZ22_08585</name>
</gene>
<dbReference type="InterPro" id="IPR007433">
    <property type="entry name" value="DUF481"/>
</dbReference>
<accession>A0A518N4U9</accession>
<protein>
    <submittedName>
        <fullName evidence="1">DUF481 domain-containing protein</fullName>
    </submittedName>
</protein>
<proteinExistence type="predicted"/>
<sequence length="226" mass="24855">MLAALWLALATPPVFIQPLPESPGEPAALALVAGRADLRRPCYQLVCDDAGWGAPNRFTRIQPARAPGSVDPLVASRLPALAARRYPLYSPAVRRDWRVNHGSHSRFTTGFGYEAIRTPDTSVKLEFGTGYRLRPYADHGTAAEGLIARGRLELRQSIAERAMLTQNLLVEAGKFNTTTRQVIGLDLKLQPQWTLHSNFELRHDSAGNGGTGATDTEGSLHLRYRF</sequence>
<dbReference type="KEGG" id="lug:FPZ22_08585"/>
<keyword evidence="2" id="KW-1185">Reference proteome</keyword>
<reference evidence="1 2" key="1">
    <citation type="submission" date="2019-07" db="EMBL/GenBank/DDBJ databases">
        <title>Full genome sequence of Luteimonas sp. Gr-4.</title>
        <authorList>
            <person name="Im W.-T."/>
        </authorList>
    </citation>
    <scope>NUCLEOTIDE SEQUENCE [LARGE SCALE GENOMIC DNA]</scope>
    <source>
        <strain evidence="1 2">Gr-4</strain>
    </source>
</reference>
<organism evidence="1 2">
    <name type="scientific">Luteimonas granuli</name>
    <dbReference type="NCBI Taxonomy" id="1176533"/>
    <lineage>
        <taxon>Bacteria</taxon>
        <taxon>Pseudomonadati</taxon>
        <taxon>Pseudomonadota</taxon>
        <taxon>Gammaproteobacteria</taxon>
        <taxon>Lysobacterales</taxon>
        <taxon>Lysobacteraceae</taxon>
        <taxon>Luteimonas</taxon>
    </lineage>
</organism>
<name>A0A518N4U9_9GAMM</name>
<dbReference type="EMBL" id="CP042218">
    <property type="protein sequence ID" value="QDW66942.1"/>
    <property type="molecule type" value="Genomic_DNA"/>
</dbReference>